<protein>
    <submittedName>
        <fullName evidence="2">Uncharacterized protein</fullName>
    </submittedName>
</protein>
<evidence type="ECO:0000313" key="2">
    <source>
        <dbReference type="EMBL" id="NJQ04719.1"/>
    </source>
</evidence>
<keyword evidence="3" id="KW-1185">Reference proteome</keyword>
<comment type="caution">
    <text evidence="2">The sequence shown here is derived from an EMBL/GenBank/DDBJ whole genome shotgun (WGS) entry which is preliminary data.</text>
</comment>
<dbReference type="Proteomes" id="UP000578686">
    <property type="component" value="Unassembled WGS sequence"/>
</dbReference>
<dbReference type="RefSeq" id="WP_167968017.1">
    <property type="nucleotide sequence ID" value="NZ_BHZG01000059.1"/>
</dbReference>
<evidence type="ECO:0000313" key="3">
    <source>
        <dbReference type="Proteomes" id="UP000578686"/>
    </source>
</evidence>
<feature type="transmembrane region" description="Helical" evidence="1">
    <location>
        <begin position="134"/>
        <end position="158"/>
    </location>
</feature>
<reference evidence="2 3" key="1">
    <citation type="submission" date="2020-03" db="EMBL/GenBank/DDBJ databases">
        <title>Draft genome of Streptomyces sp. ventii, isolated from the Axial Seamount in the Pacific Ocean, and resequencing of the two type strains Streptomyces lonarensis strain NCL 716 and Streptomyces bohaiensis strain 11A07.</title>
        <authorList>
            <person name="Loughran R.M."/>
            <person name="Pfannmuller K.M."/>
            <person name="Wasson B.J."/>
            <person name="Deadmond M.C."/>
            <person name="Paddock B.E."/>
            <person name="Koyack M.J."/>
            <person name="Gallegos D.A."/>
            <person name="Mitchell E.A."/>
            <person name="Ushijima B."/>
            <person name="Saw J.H."/>
            <person name="Mcphail K.L."/>
            <person name="Videau P."/>
        </authorList>
    </citation>
    <scope>NUCLEOTIDE SEQUENCE [LARGE SCALE GENOMIC DNA]</scope>
    <source>
        <strain evidence="2 3">NCL716</strain>
    </source>
</reference>
<feature type="transmembrane region" description="Helical" evidence="1">
    <location>
        <begin position="248"/>
        <end position="265"/>
    </location>
</feature>
<feature type="transmembrane region" description="Helical" evidence="1">
    <location>
        <begin position="165"/>
        <end position="182"/>
    </location>
</feature>
<keyword evidence="1" id="KW-0812">Transmembrane</keyword>
<feature type="transmembrane region" description="Helical" evidence="1">
    <location>
        <begin position="219"/>
        <end position="241"/>
    </location>
</feature>
<name>A0A7X6CY53_9ACTN</name>
<evidence type="ECO:0000256" key="1">
    <source>
        <dbReference type="SAM" id="Phobius"/>
    </source>
</evidence>
<gene>
    <name evidence="2" type="ORF">HCN56_03765</name>
</gene>
<keyword evidence="1" id="KW-1133">Transmembrane helix</keyword>
<accession>A0A7X6CY53</accession>
<dbReference type="AlphaFoldDB" id="A0A7X6CY53"/>
<feature type="transmembrane region" description="Helical" evidence="1">
    <location>
        <begin position="54"/>
        <end position="77"/>
    </location>
</feature>
<dbReference type="EMBL" id="JAAVJD010000013">
    <property type="protein sequence ID" value="NJQ04719.1"/>
    <property type="molecule type" value="Genomic_DNA"/>
</dbReference>
<feature type="transmembrane region" description="Helical" evidence="1">
    <location>
        <begin position="98"/>
        <end position="122"/>
    </location>
</feature>
<organism evidence="2 3">
    <name type="scientific">Streptomyces lonarensis</name>
    <dbReference type="NCBI Taxonomy" id="700599"/>
    <lineage>
        <taxon>Bacteria</taxon>
        <taxon>Bacillati</taxon>
        <taxon>Actinomycetota</taxon>
        <taxon>Actinomycetes</taxon>
        <taxon>Kitasatosporales</taxon>
        <taxon>Streptomycetaceae</taxon>
        <taxon>Streptomyces</taxon>
    </lineage>
</organism>
<keyword evidence="1" id="KW-0472">Membrane</keyword>
<sequence>MNLRVLRTELLRSAAPWVGLAVLGGGLVLLHLLGAAGPSSGTTEWTGQWNSLALWTRTTLVVLLPLVVGIGALHGLRDHRSRTGELLAATPLPAWRRAALPAAAFGLALVLGFGGLVAGGALRVATGETTHHHLGWLPITGVALLALAAGVVLGAGVARALPSPLTPPALVVVCLVANVLLVQHADAAHPTSGIAPHLLSQLTPAVAVPRQVLLTLTGAVHLGQTVFFLGLLVCGFVLLAAASTRARLVALVPAVVGALLALHLLPAAPRDGYRVDAAAAAWVCEGEVCVSELHRHRLAGLAPEGTEALAVLSDALGEGAPTRLREETALRAVGTDRPLEVDLLLVHFEDPTVAAATGDQLLRRLVGEGLAPDCWPRTTRESGSDTSLVVQSVLASWALGSFELIEAEVYDADDYRSSAEAAWAEFAALGPEAQRARVAEIRADALVCEYTWPEELAGGPA</sequence>
<feature type="transmembrane region" description="Helical" evidence="1">
    <location>
        <begin position="14"/>
        <end position="34"/>
    </location>
</feature>
<proteinExistence type="predicted"/>